<evidence type="ECO:0000256" key="17">
    <source>
        <dbReference type="ARBA" id="ARBA00025148"/>
    </source>
</evidence>
<evidence type="ECO:0000256" key="7">
    <source>
        <dbReference type="ARBA" id="ARBA00012161"/>
    </source>
</evidence>
<evidence type="ECO:0000256" key="10">
    <source>
        <dbReference type="ARBA" id="ARBA00022723"/>
    </source>
</evidence>
<evidence type="ECO:0000256" key="11">
    <source>
        <dbReference type="ARBA" id="ARBA00022801"/>
    </source>
</evidence>
<dbReference type="PANTHER" id="PTHR10797">
    <property type="entry name" value="CCR4-NOT TRANSCRIPTION COMPLEX SUBUNIT"/>
    <property type="match status" value="1"/>
</dbReference>
<evidence type="ECO:0000256" key="6">
    <source>
        <dbReference type="ARBA" id="ARBA00011757"/>
    </source>
</evidence>
<sequence length="268" mass="30674">MAYNNTLPVYQAMEVRPVWRYNLEEEIMLMRQFATCCPYITIDTEFPGVVYEAPTHPRHMSPEERYALMKKNVDCLKLIQLGLTLSTTDGDDRSCIVWEFNFQFDPLQDAHSSSSIKLLQLQGHNLWMNFYHGVDPQKFAALMWSSGLLCNQSKTWIGFHMSYDIGYLMKVLTGTNLPDSIETFQKMVWRYFGFRVYDIKHLCKLCWLGGGLEQVAGALNVERAAGQSHHAGSDSLLAWDTFRRLKAKLFTGNITPRVAGVLFGIHDG</sequence>
<comment type="subunit">
    <text evidence="6">Component of the CCR4-NOT complex, at least composed of CRR4 and CAF1 proteins.</text>
</comment>
<evidence type="ECO:0000256" key="3">
    <source>
        <dbReference type="ARBA" id="ARBA00004123"/>
    </source>
</evidence>
<evidence type="ECO:0000313" key="19">
    <source>
        <dbReference type="Proteomes" id="UP001210211"/>
    </source>
</evidence>
<name>A0AAD5ZMG9_9POAL</name>
<evidence type="ECO:0000256" key="1">
    <source>
        <dbReference type="ARBA" id="ARBA00001663"/>
    </source>
</evidence>
<keyword evidence="16" id="KW-0539">Nucleus</keyword>
<evidence type="ECO:0000256" key="14">
    <source>
        <dbReference type="ARBA" id="ARBA00023015"/>
    </source>
</evidence>
<comment type="function">
    <text evidence="17">Ubiquitous transcription factor required for a diverse set of processes. It is a component of the CCR4 complex involved in the control of gene expression.</text>
</comment>
<dbReference type="GO" id="GO:0005737">
    <property type="term" value="C:cytoplasm"/>
    <property type="evidence" value="ECO:0007669"/>
    <property type="project" value="UniProtKB-SubCell"/>
</dbReference>
<dbReference type="GO" id="GO:0005634">
    <property type="term" value="C:nucleus"/>
    <property type="evidence" value="ECO:0007669"/>
    <property type="project" value="UniProtKB-SubCell"/>
</dbReference>
<keyword evidence="9" id="KW-0540">Nuclease</keyword>
<accession>A0AAD5ZMG9</accession>
<dbReference type="GO" id="GO:0046872">
    <property type="term" value="F:metal ion binding"/>
    <property type="evidence" value="ECO:0007669"/>
    <property type="project" value="UniProtKB-KW"/>
</dbReference>
<dbReference type="Gene3D" id="3.30.420.10">
    <property type="entry name" value="Ribonuclease H-like superfamily/Ribonuclease H"/>
    <property type="match status" value="1"/>
</dbReference>
<dbReference type="GO" id="GO:0004535">
    <property type="term" value="F:poly(A)-specific ribonuclease activity"/>
    <property type="evidence" value="ECO:0007669"/>
    <property type="project" value="UniProtKB-EC"/>
</dbReference>
<evidence type="ECO:0000313" key="18">
    <source>
        <dbReference type="EMBL" id="KAJ3700364.1"/>
    </source>
</evidence>
<dbReference type="GO" id="GO:0030014">
    <property type="term" value="C:CCR4-NOT complex"/>
    <property type="evidence" value="ECO:0007669"/>
    <property type="project" value="InterPro"/>
</dbReference>
<comment type="cofactor">
    <cofactor evidence="2">
        <name>a divalent metal cation</name>
        <dbReference type="ChEBI" id="CHEBI:60240"/>
    </cofactor>
</comment>
<dbReference type="AlphaFoldDB" id="A0AAD5ZMG9"/>
<keyword evidence="11" id="KW-0378">Hydrolase</keyword>
<dbReference type="EMBL" id="JAMRDG010000001">
    <property type="protein sequence ID" value="KAJ3700364.1"/>
    <property type="molecule type" value="Genomic_DNA"/>
</dbReference>
<keyword evidence="13" id="KW-0694">RNA-binding</keyword>
<keyword evidence="14" id="KW-0805">Transcription regulation</keyword>
<comment type="similarity">
    <text evidence="5">Belongs to the CAF1 family.</text>
</comment>
<evidence type="ECO:0000256" key="2">
    <source>
        <dbReference type="ARBA" id="ARBA00001968"/>
    </source>
</evidence>
<dbReference type="Proteomes" id="UP001210211">
    <property type="component" value="Unassembled WGS sequence"/>
</dbReference>
<evidence type="ECO:0000256" key="8">
    <source>
        <dbReference type="ARBA" id="ARBA00022490"/>
    </source>
</evidence>
<keyword evidence="12" id="KW-0269">Exonuclease</keyword>
<comment type="subcellular location">
    <subcellularLocation>
        <location evidence="4">Cytoplasm</location>
    </subcellularLocation>
    <subcellularLocation>
        <location evidence="3">Nucleus</location>
    </subcellularLocation>
</comment>
<keyword evidence="10" id="KW-0479">Metal-binding</keyword>
<comment type="catalytic activity">
    <reaction evidence="1">
        <text>Exonucleolytic cleavage of poly(A) to 5'-AMP.</text>
        <dbReference type="EC" id="3.1.13.4"/>
    </reaction>
</comment>
<evidence type="ECO:0000256" key="12">
    <source>
        <dbReference type="ARBA" id="ARBA00022839"/>
    </source>
</evidence>
<organism evidence="18 19">
    <name type="scientific">Rhynchospora tenuis</name>
    <dbReference type="NCBI Taxonomy" id="198213"/>
    <lineage>
        <taxon>Eukaryota</taxon>
        <taxon>Viridiplantae</taxon>
        <taxon>Streptophyta</taxon>
        <taxon>Embryophyta</taxon>
        <taxon>Tracheophyta</taxon>
        <taxon>Spermatophyta</taxon>
        <taxon>Magnoliopsida</taxon>
        <taxon>Liliopsida</taxon>
        <taxon>Poales</taxon>
        <taxon>Cyperaceae</taxon>
        <taxon>Cyperoideae</taxon>
        <taxon>Rhynchosporeae</taxon>
        <taxon>Rhynchospora</taxon>
    </lineage>
</organism>
<gene>
    <name evidence="18" type="ORF">LUZ61_004069</name>
</gene>
<evidence type="ECO:0000256" key="13">
    <source>
        <dbReference type="ARBA" id="ARBA00022884"/>
    </source>
</evidence>
<keyword evidence="19" id="KW-1185">Reference proteome</keyword>
<dbReference type="Pfam" id="PF04857">
    <property type="entry name" value="CAF1"/>
    <property type="match status" value="2"/>
</dbReference>
<dbReference type="SUPFAM" id="SSF53098">
    <property type="entry name" value="Ribonuclease H-like"/>
    <property type="match status" value="1"/>
</dbReference>
<comment type="caution">
    <text evidence="18">The sequence shown here is derived from an EMBL/GenBank/DDBJ whole genome shotgun (WGS) entry which is preliminary data.</text>
</comment>
<dbReference type="EC" id="3.1.13.4" evidence="7"/>
<dbReference type="InterPro" id="IPR006941">
    <property type="entry name" value="RNase_CAF1"/>
</dbReference>
<proteinExistence type="inferred from homology"/>
<dbReference type="GO" id="GO:0003723">
    <property type="term" value="F:RNA binding"/>
    <property type="evidence" value="ECO:0007669"/>
    <property type="project" value="UniProtKB-KW"/>
</dbReference>
<evidence type="ECO:0000256" key="5">
    <source>
        <dbReference type="ARBA" id="ARBA00008372"/>
    </source>
</evidence>
<dbReference type="InterPro" id="IPR012337">
    <property type="entry name" value="RNaseH-like_sf"/>
</dbReference>
<evidence type="ECO:0000256" key="4">
    <source>
        <dbReference type="ARBA" id="ARBA00004496"/>
    </source>
</evidence>
<evidence type="ECO:0000256" key="15">
    <source>
        <dbReference type="ARBA" id="ARBA00023163"/>
    </source>
</evidence>
<evidence type="ECO:0000256" key="16">
    <source>
        <dbReference type="ARBA" id="ARBA00023242"/>
    </source>
</evidence>
<dbReference type="InterPro" id="IPR039637">
    <property type="entry name" value="CNOT7/CNOT8/Pop2"/>
</dbReference>
<protein>
    <recommendedName>
        <fullName evidence="7">poly(A)-specific ribonuclease</fullName>
        <ecNumber evidence="7">3.1.13.4</ecNumber>
    </recommendedName>
</protein>
<evidence type="ECO:0000256" key="9">
    <source>
        <dbReference type="ARBA" id="ARBA00022722"/>
    </source>
</evidence>
<keyword evidence="8" id="KW-0963">Cytoplasm</keyword>
<dbReference type="InterPro" id="IPR036397">
    <property type="entry name" value="RNaseH_sf"/>
</dbReference>
<reference evidence="18 19" key="1">
    <citation type="journal article" date="2022" name="Cell">
        <title>Repeat-based holocentromeres influence genome architecture and karyotype evolution.</title>
        <authorList>
            <person name="Hofstatter P.G."/>
            <person name="Thangavel G."/>
            <person name="Lux T."/>
            <person name="Neumann P."/>
            <person name="Vondrak T."/>
            <person name="Novak P."/>
            <person name="Zhang M."/>
            <person name="Costa L."/>
            <person name="Castellani M."/>
            <person name="Scott A."/>
            <person name="Toegelov H."/>
            <person name="Fuchs J."/>
            <person name="Mata-Sucre Y."/>
            <person name="Dias Y."/>
            <person name="Vanzela A.L.L."/>
            <person name="Huettel B."/>
            <person name="Almeida C.C.S."/>
            <person name="Simkova H."/>
            <person name="Souza G."/>
            <person name="Pedrosa-Harand A."/>
            <person name="Macas J."/>
            <person name="Mayer K.F.X."/>
            <person name="Houben A."/>
            <person name="Marques A."/>
        </authorList>
    </citation>
    <scope>NUCLEOTIDE SEQUENCE [LARGE SCALE GENOMIC DNA]</scope>
    <source>
        <strain evidence="18">RhyTen1mFocal</strain>
    </source>
</reference>
<keyword evidence="15" id="KW-0804">Transcription</keyword>